<dbReference type="EMBL" id="HBIR01022806">
    <property type="protein sequence ID" value="CAE0549425.1"/>
    <property type="molecule type" value="Transcribed_RNA"/>
</dbReference>
<keyword evidence="1" id="KW-0732">Signal</keyword>
<protein>
    <submittedName>
        <fullName evidence="2">Uncharacterized protein</fullName>
    </submittedName>
</protein>
<gene>
    <name evidence="2" type="ORF">EHUX00137_LOCUS17452</name>
</gene>
<dbReference type="AlphaFoldDB" id="A0A7S3SB10"/>
<sequence>MARSPSWLLLLPLVTGSRHAESPRVPCPAAEPPEVADITPLEFDAALQAARRRLGEACETEAALAEASRVLNDEPGFEPLPSACGEPAGSAVAVGWLPEDAAPLLQHEVVREAGWEVLPTQRLLRPSPSAPLPAWASDVARRVCASCSLPPPDSFEVHACEAGQQAALRLGGTSETVAILSLGEVASLVSPSPEFAPLALSHRSLLLLQPRAAGRQGERTAVARRRLQASGRHLAIVFRFGSKEAG</sequence>
<name>A0A7S3SB10_EMIHU</name>
<evidence type="ECO:0000313" key="2">
    <source>
        <dbReference type="EMBL" id="CAE0549425.1"/>
    </source>
</evidence>
<evidence type="ECO:0000256" key="1">
    <source>
        <dbReference type="SAM" id="SignalP"/>
    </source>
</evidence>
<accession>A0A7S3SB10</accession>
<organism evidence="2">
    <name type="scientific">Emiliania huxleyi</name>
    <name type="common">Coccolithophore</name>
    <name type="synonym">Pontosphaera huxleyi</name>
    <dbReference type="NCBI Taxonomy" id="2903"/>
    <lineage>
        <taxon>Eukaryota</taxon>
        <taxon>Haptista</taxon>
        <taxon>Haptophyta</taxon>
        <taxon>Prymnesiophyceae</taxon>
        <taxon>Isochrysidales</taxon>
        <taxon>Noelaerhabdaceae</taxon>
        <taxon>Emiliania</taxon>
    </lineage>
</organism>
<feature type="chain" id="PRO_5030883934" evidence="1">
    <location>
        <begin position="21"/>
        <end position="246"/>
    </location>
</feature>
<proteinExistence type="predicted"/>
<feature type="signal peptide" evidence="1">
    <location>
        <begin position="1"/>
        <end position="20"/>
    </location>
</feature>
<reference evidence="2" key="1">
    <citation type="submission" date="2021-01" db="EMBL/GenBank/DDBJ databases">
        <authorList>
            <person name="Corre E."/>
            <person name="Pelletier E."/>
            <person name="Niang G."/>
            <person name="Scheremetjew M."/>
            <person name="Finn R."/>
            <person name="Kale V."/>
            <person name="Holt S."/>
            <person name="Cochrane G."/>
            <person name="Meng A."/>
            <person name="Brown T."/>
            <person name="Cohen L."/>
        </authorList>
    </citation>
    <scope>NUCLEOTIDE SEQUENCE</scope>
    <source>
        <strain evidence="2">379</strain>
    </source>
</reference>